<reference evidence="2 3" key="2">
    <citation type="submission" date="2023-12" db="EMBL/GenBank/DDBJ databases">
        <title>Description of an unclassified Opitutus bacterium of Verrucomicrobiota.</title>
        <authorList>
            <person name="Zhang D.-F."/>
        </authorList>
    </citation>
    <scope>NUCLEOTIDE SEQUENCE [LARGE SCALE GENOMIC DNA]</scope>
    <source>
        <strain evidence="2 3">WL0086</strain>
    </source>
</reference>
<proteinExistence type="predicted"/>
<evidence type="ECO:0000313" key="3">
    <source>
        <dbReference type="Proteomes" id="UP000738431"/>
    </source>
</evidence>
<dbReference type="RefSeq" id="WP_221030769.1">
    <property type="nucleotide sequence ID" value="NZ_CP139781.1"/>
</dbReference>
<feature type="signal peptide" evidence="1">
    <location>
        <begin position="1"/>
        <end position="29"/>
    </location>
</feature>
<evidence type="ECO:0000313" key="2">
    <source>
        <dbReference type="EMBL" id="WRQ86934.1"/>
    </source>
</evidence>
<dbReference type="Proteomes" id="UP000738431">
    <property type="component" value="Chromosome"/>
</dbReference>
<evidence type="ECO:0000256" key="1">
    <source>
        <dbReference type="SAM" id="SignalP"/>
    </source>
</evidence>
<gene>
    <name evidence="2" type="ORF">K1X11_019140</name>
</gene>
<dbReference type="EMBL" id="CP139781">
    <property type="protein sequence ID" value="WRQ86934.1"/>
    <property type="molecule type" value="Genomic_DNA"/>
</dbReference>
<keyword evidence="3" id="KW-1185">Reference proteome</keyword>
<organism evidence="2 3">
    <name type="scientific">Actomonas aquatica</name>
    <dbReference type="NCBI Taxonomy" id="2866162"/>
    <lineage>
        <taxon>Bacteria</taxon>
        <taxon>Pseudomonadati</taxon>
        <taxon>Verrucomicrobiota</taxon>
        <taxon>Opitutia</taxon>
        <taxon>Opitutales</taxon>
        <taxon>Opitutaceae</taxon>
        <taxon>Actomonas</taxon>
    </lineage>
</organism>
<reference evidence="2 3" key="1">
    <citation type="submission" date="2021-08" db="EMBL/GenBank/DDBJ databases">
        <authorList>
            <person name="Zhang D."/>
            <person name="Zhang A."/>
            <person name="Wang L."/>
        </authorList>
    </citation>
    <scope>NUCLEOTIDE SEQUENCE [LARGE SCALE GENOMIC DNA]</scope>
    <source>
        <strain evidence="2 3">WL0086</strain>
    </source>
</reference>
<protein>
    <submittedName>
        <fullName evidence="2">Uncharacterized protein</fullName>
    </submittedName>
</protein>
<accession>A0ABZ1C8P0</accession>
<keyword evidence="1" id="KW-0732">Signal</keyword>
<feature type="chain" id="PRO_5045348624" evidence="1">
    <location>
        <begin position="30"/>
        <end position="131"/>
    </location>
</feature>
<name>A0ABZ1C8P0_9BACT</name>
<sequence>MPLRHRPLIRRLALASACGCLLGSLSLHASGTYPPAPPRLRADVVRNIDPEAYNLGKSIYSGRANFSSGTRADASLVENNAARLTTVVDRIPSRASAKLDVPRLAQQLDAASLDALIYYLELRFRLTEDSA</sequence>